<feature type="transmembrane region" description="Helical" evidence="5">
    <location>
        <begin position="48"/>
        <end position="66"/>
    </location>
</feature>
<organism evidence="6 7">
    <name type="scientific">Cudoniella acicularis</name>
    <dbReference type="NCBI Taxonomy" id="354080"/>
    <lineage>
        <taxon>Eukaryota</taxon>
        <taxon>Fungi</taxon>
        <taxon>Dikarya</taxon>
        <taxon>Ascomycota</taxon>
        <taxon>Pezizomycotina</taxon>
        <taxon>Leotiomycetes</taxon>
        <taxon>Helotiales</taxon>
        <taxon>Tricladiaceae</taxon>
        <taxon>Cudoniella</taxon>
    </lineage>
</organism>
<protein>
    <recommendedName>
        <fullName evidence="8">RTA1 like protein</fullName>
    </recommendedName>
</protein>
<reference evidence="6 7" key="1">
    <citation type="submission" date="2020-03" db="EMBL/GenBank/DDBJ databases">
        <title>Draft Genome Sequence of Cudoniella acicularis.</title>
        <authorList>
            <person name="Buettner E."/>
            <person name="Kellner H."/>
        </authorList>
    </citation>
    <scope>NUCLEOTIDE SEQUENCE [LARGE SCALE GENOMIC DNA]</scope>
    <source>
        <strain evidence="6 7">DSM 108380</strain>
    </source>
</reference>
<sequence>MSANSTTPADGKFAFYEYNPSIAAAGIFAILFLITTIIHIFQAAKKKTVYLVPFLIGGCFEWIGYATRIVSAKNQTSLGIYIISTLGLLLAPALFAASIYMILGRIILLTHGEHLAPIRASRLTKIFVTGDVLAFLLQCFGGSLQTKASTLNLGKDIVLVGLIGQIGFFGLFMVTSAIFHKRIVANPTQASMMSPWQKNIFALYAASGLILIRSIFRVAEFASGRDSALQKTEVYLYVFDAVLMLFVMIIFNVVHPGAIIGRKKDTELMQLSDQEISDA</sequence>
<evidence type="ECO:0000256" key="1">
    <source>
        <dbReference type="ARBA" id="ARBA00004141"/>
    </source>
</evidence>
<evidence type="ECO:0000313" key="7">
    <source>
        <dbReference type="Proteomes" id="UP000566819"/>
    </source>
</evidence>
<dbReference type="OrthoDB" id="3358017at2759"/>
<feature type="transmembrane region" description="Helical" evidence="5">
    <location>
        <begin position="78"/>
        <end position="103"/>
    </location>
</feature>
<dbReference type="GO" id="GO:0016020">
    <property type="term" value="C:membrane"/>
    <property type="evidence" value="ECO:0007669"/>
    <property type="project" value="UniProtKB-SubCell"/>
</dbReference>
<feature type="transmembrane region" description="Helical" evidence="5">
    <location>
        <begin position="200"/>
        <end position="219"/>
    </location>
</feature>
<dbReference type="Proteomes" id="UP000566819">
    <property type="component" value="Unassembled WGS sequence"/>
</dbReference>
<accession>A0A8H4RI96</accession>
<dbReference type="AlphaFoldDB" id="A0A8H4RI96"/>
<gene>
    <name evidence="6" type="ORF">G7Y89_g7529</name>
</gene>
<feature type="transmembrane region" description="Helical" evidence="5">
    <location>
        <begin position="157"/>
        <end position="179"/>
    </location>
</feature>
<feature type="transmembrane region" description="Helical" evidence="5">
    <location>
        <begin position="123"/>
        <end position="145"/>
    </location>
</feature>
<dbReference type="Pfam" id="PF04479">
    <property type="entry name" value="RTA1"/>
    <property type="match status" value="1"/>
</dbReference>
<name>A0A8H4RI96_9HELO</name>
<dbReference type="PANTHER" id="PTHR31465:SF35">
    <property type="entry name" value="RTA1 DOMAIN PROTEIN-RELATED"/>
    <property type="match status" value="1"/>
</dbReference>
<feature type="transmembrane region" description="Helical" evidence="5">
    <location>
        <begin position="20"/>
        <end position="41"/>
    </location>
</feature>
<evidence type="ECO:0000256" key="4">
    <source>
        <dbReference type="ARBA" id="ARBA00023136"/>
    </source>
</evidence>
<dbReference type="EMBL" id="JAAMPI010000533">
    <property type="protein sequence ID" value="KAF4630604.1"/>
    <property type="molecule type" value="Genomic_DNA"/>
</dbReference>
<dbReference type="PANTHER" id="PTHR31465">
    <property type="entry name" value="PROTEIN RTA1-RELATED"/>
    <property type="match status" value="1"/>
</dbReference>
<evidence type="ECO:0000256" key="3">
    <source>
        <dbReference type="ARBA" id="ARBA00022989"/>
    </source>
</evidence>
<keyword evidence="3 5" id="KW-1133">Transmembrane helix</keyword>
<evidence type="ECO:0000256" key="5">
    <source>
        <dbReference type="SAM" id="Phobius"/>
    </source>
</evidence>
<evidence type="ECO:0008006" key="8">
    <source>
        <dbReference type="Google" id="ProtNLM"/>
    </source>
</evidence>
<comment type="subcellular location">
    <subcellularLocation>
        <location evidence="1">Membrane</location>
        <topology evidence="1">Multi-pass membrane protein</topology>
    </subcellularLocation>
</comment>
<comment type="caution">
    <text evidence="6">The sequence shown here is derived from an EMBL/GenBank/DDBJ whole genome shotgun (WGS) entry which is preliminary data.</text>
</comment>
<keyword evidence="7" id="KW-1185">Reference proteome</keyword>
<keyword evidence="2 5" id="KW-0812">Transmembrane</keyword>
<keyword evidence="4 5" id="KW-0472">Membrane</keyword>
<feature type="transmembrane region" description="Helical" evidence="5">
    <location>
        <begin position="234"/>
        <end position="254"/>
    </location>
</feature>
<proteinExistence type="predicted"/>
<evidence type="ECO:0000313" key="6">
    <source>
        <dbReference type="EMBL" id="KAF4630604.1"/>
    </source>
</evidence>
<evidence type="ECO:0000256" key="2">
    <source>
        <dbReference type="ARBA" id="ARBA00022692"/>
    </source>
</evidence>
<dbReference type="InterPro" id="IPR007568">
    <property type="entry name" value="RTA1"/>
</dbReference>